<feature type="coiled-coil region" evidence="1">
    <location>
        <begin position="12"/>
        <end position="46"/>
    </location>
</feature>
<evidence type="ECO:0008006" key="4">
    <source>
        <dbReference type="Google" id="ProtNLM"/>
    </source>
</evidence>
<keyword evidence="3" id="KW-1185">Reference proteome</keyword>
<dbReference type="SUPFAM" id="SSF52047">
    <property type="entry name" value="RNI-like"/>
    <property type="match status" value="1"/>
</dbReference>
<gene>
    <name evidence="2" type="ORF">FB45DRAFT_352883</name>
</gene>
<sequence>MAQQHSKASAVLAADRAHIAEIDAQIAELEERIRLLRIDREATQRRLDAYTYPVLTLPPELVSEIFLHTLPAYPACPPLTGPASPISLTHICQSWREVAIATPLLWRAIAFICAEQDLGGQTEVVRTWLDRSGSCPLSVKIETEPGLVGNREEIPLYRERWEQVAIAATGHMLGFLLRDSMPMLRSLSVTMEYEGSRPAMISLDLPSLRTVSLNWFQYPVNWLPWNQVTSLTLESMYSRNCIPVLRDAIHLEDLTLINCDFFDIANESRIPLTQLKTLVATWNVVEILHLITVPALQTLELSGAELGEDPTGTLASLISRSSIKLQKLRICGRYRLPVPMETFLGAFPMIPDIVFMDESGSDFSE</sequence>
<organism evidence="2 3">
    <name type="scientific">Roridomyces roridus</name>
    <dbReference type="NCBI Taxonomy" id="1738132"/>
    <lineage>
        <taxon>Eukaryota</taxon>
        <taxon>Fungi</taxon>
        <taxon>Dikarya</taxon>
        <taxon>Basidiomycota</taxon>
        <taxon>Agaricomycotina</taxon>
        <taxon>Agaricomycetes</taxon>
        <taxon>Agaricomycetidae</taxon>
        <taxon>Agaricales</taxon>
        <taxon>Marasmiineae</taxon>
        <taxon>Mycenaceae</taxon>
        <taxon>Roridomyces</taxon>
    </lineage>
</organism>
<evidence type="ECO:0000313" key="2">
    <source>
        <dbReference type="EMBL" id="KAJ7641131.1"/>
    </source>
</evidence>
<evidence type="ECO:0000313" key="3">
    <source>
        <dbReference type="Proteomes" id="UP001221142"/>
    </source>
</evidence>
<dbReference type="Proteomes" id="UP001221142">
    <property type="component" value="Unassembled WGS sequence"/>
</dbReference>
<dbReference type="Gene3D" id="3.80.10.10">
    <property type="entry name" value="Ribonuclease Inhibitor"/>
    <property type="match status" value="1"/>
</dbReference>
<name>A0AAD7FSK8_9AGAR</name>
<keyword evidence="1" id="KW-0175">Coiled coil</keyword>
<comment type="caution">
    <text evidence="2">The sequence shown here is derived from an EMBL/GenBank/DDBJ whole genome shotgun (WGS) entry which is preliminary data.</text>
</comment>
<dbReference type="InterPro" id="IPR032675">
    <property type="entry name" value="LRR_dom_sf"/>
</dbReference>
<proteinExistence type="predicted"/>
<dbReference type="AlphaFoldDB" id="A0AAD7FSK8"/>
<evidence type="ECO:0000256" key="1">
    <source>
        <dbReference type="SAM" id="Coils"/>
    </source>
</evidence>
<reference evidence="2" key="1">
    <citation type="submission" date="2023-03" db="EMBL/GenBank/DDBJ databases">
        <title>Massive genome expansion in bonnet fungi (Mycena s.s.) driven by repeated elements and novel gene families across ecological guilds.</title>
        <authorList>
            <consortium name="Lawrence Berkeley National Laboratory"/>
            <person name="Harder C.B."/>
            <person name="Miyauchi S."/>
            <person name="Viragh M."/>
            <person name="Kuo A."/>
            <person name="Thoen E."/>
            <person name="Andreopoulos B."/>
            <person name="Lu D."/>
            <person name="Skrede I."/>
            <person name="Drula E."/>
            <person name="Henrissat B."/>
            <person name="Morin E."/>
            <person name="Kohler A."/>
            <person name="Barry K."/>
            <person name="LaButti K."/>
            <person name="Morin E."/>
            <person name="Salamov A."/>
            <person name="Lipzen A."/>
            <person name="Mereny Z."/>
            <person name="Hegedus B."/>
            <person name="Baldrian P."/>
            <person name="Stursova M."/>
            <person name="Weitz H."/>
            <person name="Taylor A."/>
            <person name="Grigoriev I.V."/>
            <person name="Nagy L.G."/>
            <person name="Martin F."/>
            <person name="Kauserud H."/>
        </authorList>
    </citation>
    <scope>NUCLEOTIDE SEQUENCE</scope>
    <source>
        <strain evidence="2">9284</strain>
    </source>
</reference>
<dbReference type="Gene3D" id="1.20.1280.50">
    <property type="match status" value="1"/>
</dbReference>
<dbReference type="EMBL" id="JARKIF010000004">
    <property type="protein sequence ID" value="KAJ7641131.1"/>
    <property type="molecule type" value="Genomic_DNA"/>
</dbReference>
<protein>
    <recommendedName>
        <fullName evidence="4">F-box domain-containing protein</fullName>
    </recommendedName>
</protein>
<accession>A0AAD7FSK8</accession>